<protein>
    <recommendedName>
        <fullName evidence="1">SGNH hydrolase-type esterase domain-containing protein</fullName>
    </recommendedName>
</protein>
<gene>
    <name evidence="2" type="ORF">OEZ85_000124</name>
</gene>
<dbReference type="EMBL" id="CP126223">
    <property type="protein sequence ID" value="WIA23361.1"/>
    <property type="molecule type" value="Genomic_DNA"/>
</dbReference>
<dbReference type="Pfam" id="PF13472">
    <property type="entry name" value="Lipase_GDSL_2"/>
    <property type="match status" value="1"/>
</dbReference>
<dbReference type="Gene3D" id="3.40.50.1110">
    <property type="entry name" value="SGNH hydrolase"/>
    <property type="match status" value="1"/>
</dbReference>
<feature type="domain" description="SGNH hydrolase-type esterase" evidence="1">
    <location>
        <begin position="44"/>
        <end position="235"/>
    </location>
</feature>
<keyword evidence="3" id="KW-1185">Reference proteome</keyword>
<organism evidence="2 3">
    <name type="scientific">Tetradesmus obliquus</name>
    <name type="common">Green alga</name>
    <name type="synonym">Acutodesmus obliquus</name>
    <dbReference type="NCBI Taxonomy" id="3088"/>
    <lineage>
        <taxon>Eukaryota</taxon>
        <taxon>Viridiplantae</taxon>
        <taxon>Chlorophyta</taxon>
        <taxon>core chlorophytes</taxon>
        <taxon>Chlorophyceae</taxon>
        <taxon>CS clade</taxon>
        <taxon>Sphaeropleales</taxon>
        <taxon>Scenedesmaceae</taxon>
        <taxon>Tetradesmus</taxon>
    </lineage>
</organism>
<proteinExistence type="predicted"/>
<sequence length="487" mass="52658">MLRVPLAASPSILEQGYGAVQGARNWDTFAQKLSKQGANIQVAVFGSSLTQGYHKGSGFAETWAHEVQRWLQAAFPSSNVDLINLARDATDVTPAATCWYQRVPADADLVIIDYALGGCGNMLCAGVGSELVASYETLLRRLMRNAPNAALLLLENFFFFDMAGPGQPATPLPYYQTGGDMHWMLARRYRIPMVSVRDALYDVMFNDTALQAALGVTRDQMMADAMHPNAQGHRIIGRGLVAYALRATLQQELSRIIAAASNAPSSTSAQPQLDSGGWQWSDSAPGTAADIDACRAARAARGAHVNCGNWGLSTKGVGKRLEFVIDTQSLQSSSSSSSSLLDRRRLVVFYDRAMAKGFRAGGSSEPPTALVQCVRGCSCSELLLGGQSLTWSELMASGSTEVSQHPKCVVRLTIVDRGAGTNDYFKVNGIAVVPFKKPRAENWFAEVALAREQMFMNEYKSRLVPHMQLDAVSATDAAWASDRNLAT</sequence>
<dbReference type="PANTHER" id="PTHR34407">
    <property type="entry name" value="EXPRESSED PROTEIN"/>
    <property type="match status" value="1"/>
</dbReference>
<name>A0ABY8USN8_TETOB</name>
<dbReference type="CDD" id="cd00229">
    <property type="entry name" value="SGNH_hydrolase"/>
    <property type="match status" value="1"/>
</dbReference>
<dbReference type="Proteomes" id="UP001244341">
    <property type="component" value="Chromosome 16b"/>
</dbReference>
<dbReference type="PANTHER" id="PTHR34407:SF1">
    <property type="entry name" value="SGNH HYDROLASE-TYPE ESTERASE DOMAIN-CONTAINING PROTEIN"/>
    <property type="match status" value="1"/>
</dbReference>
<dbReference type="InterPro" id="IPR036514">
    <property type="entry name" value="SGNH_hydro_sf"/>
</dbReference>
<evidence type="ECO:0000259" key="1">
    <source>
        <dbReference type="Pfam" id="PF13472"/>
    </source>
</evidence>
<evidence type="ECO:0000313" key="2">
    <source>
        <dbReference type="EMBL" id="WIA23361.1"/>
    </source>
</evidence>
<reference evidence="2 3" key="1">
    <citation type="submission" date="2023-05" db="EMBL/GenBank/DDBJ databases">
        <title>A 100% complete, gapless, phased diploid assembly of the Scenedesmus obliquus UTEX 3031 genome.</title>
        <authorList>
            <person name="Biondi T.C."/>
            <person name="Hanschen E.R."/>
            <person name="Kwon T."/>
            <person name="Eng W."/>
            <person name="Kruse C.P.S."/>
            <person name="Koehler S.I."/>
            <person name="Kunde Y."/>
            <person name="Gleasner C.D."/>
            <person name="You Mak K.T."/>
            <person name="Polle J."/>
            <person name="Hovde B.T."/>
            <person name="Starkenburg S.R."/>
        </authorList>
    </citation>
    <scope>NUCLEOTIDE SEQUENCE [LARGE SCALE GENOMIC DNA]</scope>
    <source>
        <strain evidence="2 3">DOE0152z</strain>
    </source>
</reference>
<evidence type="ECO:0000313" key="3">
    <source>
        <dbReference type="Proteomes" id="UP001244341"/>
    </source>
</evidence>
<accession>A0ABY8USN8</accession>
<dbReference type="SUPFAM" id="SSF52266">
    <property type="entry name" value="SGNH hydrolase"/>
    <property type="match status" value="1"/>
</dbReference>
<dbReference type="InterPro" id="IPR013830">
    <property type="entry name" value="SGNH_hydro"/>
</dbReference>